<evidence type="ECO:0000313" key="3">
    <source>
        <dbReference type="Proteomes" id="UP000039865"/>
    </source>
</evidence>
<sequence>MLPPLPLNKLKNYHKKNNDAGQRPLDIQQVQVKRRDSDQKLIDQLQSQQFENYDLEQQVISNITTDEKEFLAEDKIGIGYSTIGTSPSREDDTDEILGLKFQQNEFTPYQQFKMNYQKQEQTVSNLSDSKYLEGEVNGPNNAQGGEIPLFLRQMQATPIQKKEQMIDIRQNLQSMKSQAIEEIEEEDINLRKIIKPNINNYQNSEAKKDISLNSQSIKSGKKKKKKKKKTNNKQIGDQFNEQQDQVDQIIIQDI</sequence>
<dbReference type="Proteomes" id="UP000039865">
    <property type="component" value="Unassembled WGS sequence"/>
</dbReference>
<dbReference type="EMBL" id="CCKQ01011414">
    <property type="protein sequence ID" value="CDW82975.1"/>
    <property type="molecule type" value="Genomic_DNA"/>
</dbReference>
<feature type="compositionally biased region" description="Basic residues" evidence="1">
    <location>
        <begin position="219"/>
        <end position="231"/>
    </location>
</feature>
<name>A0A078AKS5_STYLE</name>
<dbReference type="InParanoid" id="A0A078AKS5"/>
<accession>A0A078AKS5</accession>
<organism evidence="2 3">
    <name type="scientific">Stylonychia lemnae</name>
    <name type="common">Ciliate</name>
    <dbReference type="NCBI Taxonomy" id="5949"/>
    <lineage>
        <taxon>Eukaryota</taxon>
        <taxon>Sar</taxon>
        <taxon>Alveolata</taxon>
        <taxon>Ciliophora</taxon>
        <taxon>Intramacronucleata</taxon>
        <taxon>Spirotrichea</taxon>
        <taxon>Stichotrichia</taxon>
        <taxon>Sporadotrichida</taxon>
        <taxon>Oxytrichidae</taxon>
        <taxon>Stylonychinae</taxon>
        <taxon>Stylonychia</taxon>
    </lineage>
</organism>
<keyword evidence="3" id="KW-1185">Reference proteome</keyword>
<evidence type="ECO:0000313" key="2">
    <source>
        <dbReference type="EMBL" id="CDW82975.1"/>
    </source>
</evidence>
<proteinExistence type="predicted"/>
<evidence type="ECO:0000256" key="1">
    <source>
        <dbReference type="SAM" id="MobiDB-lite"/>
    </source>
</evidence>
<protein>
    <submittedName>
        <fullName evidence="2">Uncharacterized protein</fullName>
    </submittedName>
</protein>
<feature type="region of interest" description="Disordered" evidence="1">
    <location>
        <begin position="210"/>
        <end position="242"/>
    </location>
</feature>
<feature type="compositionally biased region" description="Polar residues" evidence="1">
    <location>
        <begin position="232"/>
        <end position="241"/>
    </location>
</feature>
<dbReference type="AlphaFoldDB" id="A0A078AKS5"/>
<reference evidence="2 3" key="1">
    <citation type="submission" date="2014-06" db="EMBL/GenBank/DDBJ databases">
        <authorList>
            <person name="Swart Estienne"/>
        </authorList>
    </citation>
    <scope>NUCLEOTIDE SEQUENCE [LARGE SCALE GENOMIC DNA]</scope>
    <source>
        <strain evidence="2 3">130c</strain>
    </source>
</reference>
<feature type="region of interest" description="Disordered" evidence="1">
    <location>
        <begin position="1"/>
        <end position="26"/>
    </location>
</feature>
<gene>
    <name evidence="2" type="primary">Contig1334.g1462</name>
    <name evidence="2" type="ORF">STYLEM_12013</name>
</gene>